<accession>A0A8X6Y9P9</accession>
<proteinExistence type="predicted"/>
<reference evidence="1" key="1">
    <citation type="submission" date="2020-08" db="EMBL/GenBank/DDBJ databases">
        <title>Multicomponent nature underlies the extraordinary mechanical properties of spider dragline silk.</title>
        <authorList>
            <person name="Kono N."/>
            <person name="Nakamura H."/>
            <person name="Mori M."/>
            <person name="Yoshida Y."/>
            <person name="Ohtoshi R."/>
            <person name="Malay A.D."/>
            <person name="Moran D.A.P."/>
            <person name="Tomita M."/>
            <person name="Numata K."/>
            <person name="Arakawa K."/>
        </authorList>
    </citation>
    <scope>NUCLEOTIDE SEQUENCE</scope>
</reference>
<gene>
    <name evidence="1" type="ORF">TNIN_77171</name>
</gene>
<protein>
    <submittedName>
        <fullName evidence="1">Uncharacterized protein</fullName>
    </submittedName>
</protein>
<evidence type="ECO:0000313" key="2">
    <source>
        <dbReference type="Proteomes" id="UP000886998"/>
    </source>
</evidence>
<dbReference type="EMBL" id="BMAV01016243">
    <property type="protein sequence ID" value="GFY66797.1"/>
    <property type="molecule type" value="Genomic_DNA"/>
</dbReference>
<dbReference type="OrthoDB" id="10338443at2759"/>
<evidence type="ECO:0000313" key="1">
    <source>
        <dbReference type="EMBL" id="GFY66797.1"/>
    </source>
</evidence>
<dbReference type="Proteomes" id="UP000886998">
    <property type="component" value="Unassembled WGS sequence"/>
</dbReference>
<organism evidence="1 2">
    <name type="scientific">Trichonephila inaurata madagascariensis</name>
    <dbReference type="NCBI Taxonomy" id="2747483"/>
    <lineage>
        <taxon>Eukaryota</taxon>
        <taxon>Metazoa</taxon>
        <taxon>Ecdysozoa</taxon>
        <taxon>Arthropoda</taxon>
        <taxon>Chelicerata</taxon>
        <taxon>Arachnida</taxon>
        <taxon>Araneae</taxon>
        <taxon>Araneomorphae</taxon>
        <taxon>Entelegynae</taxon>
        <taxon>Araneoidea</taxon>
        <taxon>Nephilidae</taxon>
        <taxon>Trichonephila</taxon>
        <taxon>Trichonephila inaurata</taxon>
    </lineage>
</organism>
<name>A0A8X6Y9P9_9ARAC</name>
<comment type="caution">
    <text evidence="1">The sequence shown here is derived from an EMBL/GenBank/DDBJ whole genome shotgun (WGS) entry which is preliminary data.</text>
</comment>
<dbReference type="AlphaFoldDB" id="A0A8X6Y9P9"/>
<sequence length="90" mass="10346">MESSKRSRSNNSPAVLPIGRTRKICHNSDRSNALPDSLERFCYTRNDRPGNNMRGGQFYLLWVRRALLSGNLVSLDEKKIECQNEYLDQG</sequence>
<keyword evidence="2" id="KW-1185">Reference proteome</keyword>